<dbReference type="GO" id="GO:0004674">
    <property type="term" value="F:protein serine/threonine kinase activity"/>
    <property type="evidence" value="ECO:0007669"/>
    <property type="project" value="UniProtKB-KW"/>
</dbReference>
<dbReference type="GO" id="GO:0046872">
    <property type="term" value="F:metal ion binding"/>
    <property type="evidence" value="ECO:0007669"/>
    <property type="project" value="UniProtKB-KW"/>
</dbReference>
<evidence type="ECO:0000256" key="1">
    <source>
        <dbReference type="ARBA" id="ARBA00009196"/>
    </source>
</evidence>
<keyword evidence="3" id="KW-0723">Serine/threonine-protein kinase</keyword>
<evidence type="ECO:0000256" key="9">
    <source>
        <dbReference type="ARBA" id="ARBA00022842"/>
    </source>
</evidence>
<dbReference type="PANTHER" id="PTHR45723">
    <property type="entry name" value="SERINE/THREONINE-PROTEIN KINASE RIO1"/>
    <property type="match status" value="1"/>
</dbReference>
<evidence type="ECO:0000313" key="14">
    <source>
        <dbReference type="Proteomes" id="UP001162162"/>
    </source>
</evidence>
<evidence type="ECO:0000256" key="3">
    <source>
        <dbReference type="ARBA" id="ARBA00022527"/>
    </source>
</evidence>
<accession>A0AAV8YZW7</accession>
<comment type="catalytic activity">
    <reaction evidence="11">
        <text>L-seryl-[protein] + ATP = O-phospho-L-seryl-[protein] + ADP + H(+)</text>
        <dbReference type="Rhea" id="RHEA:17989"/>
        <dbReference type="Rhea" id="RHEA-COMP:9863"/>
        <dbReference type="Rhea" id="RHEA-COMP:11604"/>
        <dbReference type="ChEBI" id="CHEBI:15378"/>
        <dbReference type="ChEBI" id="CHEBI:29999"/>
        <dbReference type="ChEBI" id="CHEBI:30616"/>
        <dbReference type="ChEBI" id="CHEBI:83421"/>
        <dbReference type="ChEBI" id="CHEBI:456216"/>
        <dbReference type="EC" id="2.7.11.1"/>
    </reaction>
</comment>
<reference evidence="13" key="1">
    <citation type="journal article" date="2023" name="Insect Mol. Biol.">
        <title>Genome sequencing provides insights into the evolution of gene families encoding plant cell wall-degrading enzymes in longhorned beetles.</title>
        <authorList>
            <person name="Shin N.R."/>
            <person name="Okamura Y."/>
            <person name="Kirsch R."/>
            <person name="Pauchet Y."/>
        </authorList>
    </citation>
    <scope>NUCLEOTIDE SEQUENCE</scope>
    <source>
        <strain evidence="13">AMC_N1</strain>
    </source>
</reference>
<evidence type="ECO:0000256" key="11">
    <source>
        <dbReference type="ARBA" id="ARBA00048679"/>
    </source>
</evidence>
<protein>
    <recommendedName>
        <fullName evidence="2">non-specific serine/threonine protein kinase</fullName>
        <ecNumber evidence="2">2.7.11.1</ecNumber>
    </recommendedName>
</protein>
<dbReference type="Pfam" id="PF01163">
    <property type="entry name" value="RIO1"/>
    <property type="match status" value="1"/>
</dbReference>
<comment type="caution">
    <text evidence="13">The sequence shown here is derived from an EMBL/GenBank/DDBJ whole genome shotgun (WGS) entry which is preliminary data.</text>
</comment>
<dbReference type="EC" id="2.7.11.1" evidence="2"/>
<dbReference type="AlphaFoldDB" id="A0AAV8YZW7"/>
<evidence type="ECO:0000256" key="6">
    <source>
        <dbReference type="ARBA" id="ARBA00022741"/>
    </source>
</evidence>
<dbReference type="EMBL" id="JAPWTK010000028">
    <property type="protein sequence ID" value="KAJ8956661.1"/>
    <property type="molecule type" value="Genomic_DNA"/>
</dbReference>
<dbReference type="GO" id="GO:0005524">
    <property type="term" value="F:ATP binding"/>
    <property type="evidence" value="ECO:0007669"/>
    <property type="project" value="UniProtKB-KW"/>
</dbReference>
<name>A0AAV8YZW7_9CUCU</name>
<comment type="catalytic activity">
    <reaction evidence="10">
        <text>L-threonyl-[protein] + ATP = O-phospho-L-threonyl-[protein] + ADP + H(+)</text>
        <dbReference type="Rhea" id="RHEA:46608"/>
        <dbReference type="Rhea" id="RHEA-COMP:11060"/>
        <dbReference type="Rhea" id="RHEA-COMP:11605"/>
        <dbReference type="ChEBI" id="CHEBI:15378"/>
        <dbReference type="ChEBI" id="CHEBI:30013"/>
        <dbReference type="ChEBI" id="CHEBI:30616"/>
        <dbReference type="ChEBI" id="CHEBI:61977"/>
        <dbReference type="ChEBI" id="CHEBI:456216"/>
        <dbReference type="EC" id="2.7.11.1"/>
    </reaction>
</comment>
<dbReference type="InterPro" id="IPR018934">
    <property type="entry name" value="RIO_dom"/>
</dbReference>
<evidence type="ECO:0000256" key="4">
    <source>
        <dbReference type="ARBA" id="ARBA00022679"/>
    </source>
</evidence>
<evidence type="ECO:0000259" key="12">
    <source>
        <dbReference type="PROSITE" id="PS50011"/>
    </source>
</evidence>
<proteinExistence type="inferred from homology"/>
<dbReference type="InterPro" id="IPR000719">
    <property type="entry name" value="Prot_kinase_dom"/>
</dbReference>
<evidence type="ECO:0000256" key="8">
    <source>
        <dbReference type="ARBA" id="ARBA00022840"/>
    </source>
</evidence>
<dbReference type="Gene3D" id="3.30.200.20">
    <property type="entry name" value="Phosphorylase Kinase, domain 1"/>
    <property type="match status" value="1"/>
</dbReference>
<dbReference type="InterPro" id="IPR011009">
    <property type="entry name" value="Kinase-like_dom_sf"/>
</dbReference>
<dbReference type="Proteomes" id="UP001162162">
    <property type="component" value="Unassembled WGS sequence"/>
</dbReference>
<evidence type="ECO:0000256" key="7">
    <source>
        <dbReference type="ARBA" id="ARBA00022777"/>
    </source>
</evidence>
<evidence type="ECO:0000256" key="5">
    <source>
        <dbReference type="ARBA" id="ARBA00022723"/>
    </source>
</evidence>
<dbReference type="InterPro" id="IPR000687">
    <property type="entry name" value="RIO_kinase"/>
</dbReference>
<dbReference type="SMART" id="SM00090">
    <property type="entry name" value="RIO"/>
    <property type="match status" value="1"/>
</dbReference>
<keyword evidence="9" id="KW-0460">Magnesium</keyword>
<dbReference type="InterPro" id="IPR051272">
    <property type="entry name" value="RIO-type_Ser/Thr_kinase"/>
</dbReference>
<evidence type="ECO:0000256" key="2">
    <source>
        <dbReference type="ARBA" id="ARBA00012513"/>
    </source>
</evidence>
<comment type="similarity">
    <text evidence="1">Belongs to the protein kinase superfamily. RIO-type Ser/Thr kinase family.</text>
</comment>
<feature type="domain" description="Protein kinase" evidence="12">
    <location>
        <begin position="1"/>
        <end position="191"/>
    </location>
</feature>
<organism evidence="13 14">
    <name type="scientific">Aromia moschata</name>
    <dbReference type="NCBI Taxonomy" id="1265417"/>
    <lineage>
        <taxon>Eukaryota</taxon>
        <taxon>Metazoa</taxon>
        <taxon>Ecdysozoa</taxon>
        <taxon>Arthropoda</taxon>
        <taxon>Hexapoda</taxon>
        <taxon>Insecta</taxon>
        <taxon>Pterygota</taxon>
        <taxon>Neoptera</taxon>
        <taxon>Endopterygota</taxon>
        <taxon>Coleoptera</taxon>
        <taxon>Polyphaga</taxon>
        <taxon>Cucujiformia</taxon>
        <taxon>Chrysomeloidea</taxon>
        <taxon>Cerambycidae</taxon>
        <taxon>Cerambycinae</taxon>
        <taxon>Callichromatini</taxon>
        <taxon>Aromia</taxon>
    </lineage>
</organism>
<keyword evidence="5" id="KW-0479">Metal-binding</keyword>
<sequence length="191" mass="22576">MKVGKEAFILHADRFPNVIGKREKCVVKMFKTDFFQFKLQEKYVKYNPNFKDKIDKQNMGKYSQLWAERERDNLIRLKNADIPCPEVITLKQHLLIMSFIGENYRPALTLKDANLSDQKFNDAYLQVIKAMKTMYEKENLIHGDLSEDNILWFKECCYFIDVGQAMAPTDVNAYNFLYRDCQKITDESILM</sequence>
<gene>
    <name evidence="13" type="ORF">NQ318_014015</name>
</gene>
<dbReference type="PROSITE" id="PS50011">
    <property type="entry name" value="PROTEIN_KINASE_DOM"/>
    <property type="match status" value="1"/>
</dbReference>
<keyword evidence="6" id="KW-0547">Nucleotide-binding</keyword>
<keyword evidence="4" id="KW-0808">Transferase</keyword>
<evidence type="ECO:0000256" key="10">
    <source>
        <dbReference type="ARBA" id="ARBA00047899"/>
    </source>
</evidence>
<keyword evidence="14" id="KW-1185">Reference proteome</keyword>
<dbReference type="SUPFAM" id="SSF56112">
    <property type="entry name" value="Protein kinase-like (PK-like)"/>
    <property type="match status" value="1"/>
</dbReference>
<dbReference type="Gene3D" id="1.10.510.10">
    <property type="entry name" value="Transferase(Phosphotransferase) domain 1"/>
    <property type="match status" value="1"/>
</dbReference>
<evidence type="ECO:0000313" key="13">
    <source>
        <dbReference type="EMBL" id="KAJ8956661.1"/>
    </source>
</evidence>
<keyword evidence="8" id="KW-0067">ATP-binding</keyword>
<keyword evidence="7" id="KW-0418">Kinase</keyword>